<dbReference type="Pfam" id="PF08545">
    <property type="entry name" value="ACP_syn_III"/>
    <property type="match status" value="1"/>
</dbReference>
<sequence length="384" mass="40943">MQETQSSTAAHTGRPVISATGLFTPAESITNAELVASFNAFAERHNAAHADAIAAGKAEALAYSSVEFIEKASGIKARHVMSKAPILDPDVMCPRLPERGNDEVSIMAEIGVAAARQALERAGRDAKDVDAVLCAASNMQRAYPAMAIEIQQALGIEGFGLDMNVACSSATFGIQTAADYIRAGNAKSVLVVSPEITSGHLNWRDRDSHFIFGDVATAVLVEDVGIAPAEHWDILGTKLKTVFSNNIRNNFGFLNRAAPETAGAADKLFVQEGRKVFKEVVPMVAQMILDEAARLGIDPERLRRLWLHQANAGMNRLIAHKVLGHEASEDESPTVLDTYGNTSSAGSIIAFHQHSDDLVTGDTGLICSFGAGYSAGTVFVRKRG</sequence>
<evidence type="ECO:0000256" key="1">
    <source>
        <dbReference type="ARBA" id="ARBA00022679"/>
    </source>
</evidence>
<feature type="domain" description="Beta-ketoacyl-[acyl-carrier-protein] synthase III C-terminal" evidence="3">
    <location>
        <begin position="294"/>
        <end position="381"/>
    </location>
</feature>
<dbReference type="STRING" id="198312.SAMN02745193_01356"/>
<dbReference type="Gene3D" id="3.40.47.10">
    <property type="match status" value="2"/>
</dbReference>
<dbReference type="SUPFAM" id="SSF53901">
    <property type="entry name" value="Thiolase-like"/>
    <property type="match status" value="1"/>
</dbReference>
<dbReference type="AlphaFoldDB" id="A0A1M7SB88"/>
<dbReference type="Pfam" id="PF08541">
    <property type="entry name" value="ACP_syn_III_C"/>
    <property type="match status" value="1"/>
</dbReference>
<proteinExistence type="predicted"/>
<protein>
    <submittedName>
        <fullName evidence="5">Beta-ketodecanoyl-[acyl-carrier-protein] synthase</fullName>
    </submittedName>
</protein>
<evidence type="ECO:0000313" key="6">
    <source>
        <dbReference type="Proteomes" id="UP000184391"/>
    </source>
</evidence>
<dbReference type="Proteomes" id="UP000184391">
    <property type="component" value="Unassembled WGS sequence"/>
</dbReference>
<dbReference type="OrthoDB" id="4336181at2"/>
<evidence type="ECO:0000256" key="2">
    <source>
        <dbReference type="ARBA" id="ARBA00023315"/>
    </source>
</evidence>
<dbReference type="EMBL" id="FRDF01000006">
    <property type="protein sequence ID" value="SHN55502.1"/>
    <property type="molecule type" value="Genomic_DNA"/>
</dbReference>
<dbReference type="InterPro" id="IPR013751">
    <property type="entry name" value="ACP_syn_III_N"/>
</dbReference>
<dbReference type="GO" id="GO:0006633">
    <property type="term" value="P:fatty acid biosynthetic process"/>
    <property type="evidence" value="ECO:0007669"/>
    <property type="project" value="InterPro"/>
</dbReference>
<evidence type="ECO:0000313" key="5">
    <source>
        <dbReference type="EMBL" id="SHN55502.1"/>
    </source>
</evidence>
<dbReference type="InterPro" id="IPR013747">
    <property type="entry name" value="ACP_syn_III_C"/>
</dbReference>
<organism evidence="5 6">
    <name type="scientific">Erythrobacter sanguineus</name>
    <dbReference type="NCBI Taxonomy" id="198312"/>
    <lineage>
        <taxon>Bacteria</taxon>
        <taxon>Pseudomonadati</taxon>
        <taxon>Pseudomonadota</taxon>
        <taxon>Alphaproteobacteria</taxon>
        <taxon>Sphingomonadales</taxon>
        <taxon>Erythrobacteraceae</taxon>
        <taxon>Erythrobacter/Porphyrobacter group</taxon>
        <taxon>Erythrobacter</taxon>
    </lineage>
</organism>
<reference evidence="6" key="1">
    <citation type="submission" date="2016-12" db="EMBL/GenBank/DDBJ databases">
        <authorList>
            <person name="Varghese N."/>
            <person name="Submissions S."/>
        </authorList>
    </citation>
    <scope>NUCLEOTIDE SEQUENCE [LARGE SCALE GENOMIC DNA]</scope>
    <source>
        <strain evidence="6">DSM 11032</strain>
    </source>
</reference>
<keyword evidence="1" id="KW-0808">Transferase</keyword>
<accession>A0A1M7SB88</accession>
<evidence type="ECO:0000259" key="3">
    <source>
        <dbReference type="Pfam" id="PF08541"/>
    </source>
</evidence>
<dbReference type="InterPro" id="IPR016039">
    <property type="entry name" value="Thiolase-like"/>
</dbReference>
<keyword evidence="2" id="KW-0012">Acyltransferase</keyword>
<dbReference type="CDD" id="cd00830">
    <property type="entry name" value="KAS_III"/>
    <property type="match status" value="1"/>
</dbReference>
<feature type="domain" description="Beta-ketoacyl-[acyl-carrier-protein] synthase III N-terminal" evidence="4">
    <location>
        <begin position="161"/>
        <end position="241"/>
    </location>
</feature>
<dbReference type="GO" id="GO:0044550">
    <property type="term" value="P:secondary metabolite biosynthetic process"/>
    <property type="evidence" value="ECO:0007669"/>
    <property type="project" value="TreeGrafter"/>
</dbReference>
<dbReference type="PANTHER" id="PTHR34069">
    <property type="entry name" value="3-OXOACYL-[ACYL-CARRIER-PROTEIN] SYNTHASE 3"/>
    <property type="match status" value="1"/>
</dbReference>
<evidence type="ECO:0000259" key="4">
    <source>
        <dbReference type="Pfam" id="PF08545"/>
    </source>
</evidence>
<keyword evidence="6" id="KW-1185">Reference proteome</keyword>
<dbReference type="RefSeq" id="WP_072673892.1">
    <property type="nucleotide sequence ID" value="NZ_FRDF01000006.1"/>
</dbReference>
<gene>
    <name evidence="5" type="ORF">SAMN02745193_01356</name>
</gene>
<dbReference type="NCBIfam" id="NF005703">
    <property type="entry name" value="PRK07515.1"/>
    <property type="match status" value="1"/>
</dbReference>
<name>A0A1M7SB88_9SPHN</name>
<dbReference type="GO" id="GO:0004315">
    <property type="term" value="F:3-oxoacyl-[acyl-carrier-protein] synthase activity"/>
    <property type="evidence" value="ECO:0007669"/>
    <property type="project" value="InterPro"/>
</dbReference>
<dbReference type="PANTHER" id="PTHR34069:SF2">
    <property type="entry name" value="BETA-KETOACYL-[ACYL-CARRIER-PROTEIN] SYNTHASE III"/>
    <property type="match status" value="1"/>
</dbReference>